<evidence type="ECO:0000256" key="1">
    <source>
        <dbReference type="ARBA" id="ARBA00003594"/>
    </source>
</evidence>
<organism evidence="7 8">
    <name type="scientific">Verticillium longisporum</name>
    <name type="common">Verticillium dahliae var. longisporum</name>
    <dbReference type="NCBI Taxonomy" id="100787"/>
    <lineage>
        <taxon>Eukaryota</taxon>
        <taxon>Fungi</taxon>
        <taxon>Dikarya</taxon>
        <taxon>Ascomycota</taxon>
        <taxon>Pezizomycotina</taxon>
        <taxon>Sordariomycetes</taxon>
        <taxon>Hypocreomycetidae</taxon>
        <taxon>Glomerellales</taxon>
        <taxon>Plectosphaerellaceae</taxon>
        <taxon>Verticillium</taxon>
    </lineage>
</organism>
<dbReference type="EMBL" id="JAEMWZ010000116">
    <property type="protein sequence ID" value="KAG7135839.1"/>
    <property type="molecule type" value="Genomic_DNA"/>
</dbReference>
<accession>A0A8I2ZRF4</accession>
<evidence type="ECO:0000256" key="4">
    <source>
        <dbReference type="ARBA" id="ARBA00021397"/>
    </source>
</evidence>
<comment type="function">
    <text evidence="1">Required for peroxisome inheritance.</text>
</comment>
<sequence length="821" mass="89165">MTAPQGSVCNPSSSSQSAPGLVETLYNHPNVKIIAFTASGRNRARSPGRAPPDEEPGSLASSSQLERTIAVGPFRIYRAPGSVAFLNCGSALQPILPKSQCWCIDEVSNKFVLQIRRPQYWRIEVPVSDPEEKELAHALRGVFDQILQFEKTACPFKRSFTIALPEKPKTPIKKRPWTPVRRSITPTAMTIVEATTTPPARTTRRKSESPAARQLKASMKATFTADEDSTTRSEVVPDNVVQRTNVQAPEAQTPEVQAPDARGVPPVSSVAEEGMSTQIEAITEAAKQPNDASGRNTADETENRDKEERPVADHISVFEQPESTNNTLEILPGTSACEPDVAVILATTNDVNDDARVRTEATEAEQNQEIPPETAIPLAPMQAHPLSEVRDISTPQSNSPPTLLPVQEAEEVCEELPPLTAIRREEPFSVPPEFSTPETAVELTPRQTSTHTRPDIHDFLRAYEQKAAAEAQTNADVEPSVIVEDVELPAAADDDTKSTASGESDPETAGTGQTSAEVLEGSGVVGARRKKLRGFRAGRSLAVPPQLTLITSPPSKSAASKQSPTRLPEDAKGQISPAGHYKFFKVTGLFVFCNLLFVAGFALRIYGAWHYDNLAPCIASICLVYASPRQSRADSHSSGSSHERGTSAPPPWNQSPWDAEPEPMGASALPRREATQHERPSHGRRITSADVWKTLPAIPTSYRLSEHLGDGGVPWSTGWPIEFGVPDGQDEESLNEGGFVPFANQPTVIQVTSESRTTLLLHEDPTREAEMDDLSNAMMTVDNGFETQWWNQGPRAVVGYSATGEPVLHSPVEPRLAWGHV</sequence>
<feature type="compositionally biased region" description="Low complexity" evidence="6">
    <location>
        <begin position="552"/>
        <end position="564"/>
    </location>
</feature>
<feature type="region of interest" description="Disordered" evidence="6">
    <location>
        <begin position="632"/>
        <end position="688"/>
    </location>
</feature>
<keyword evidence="5" id="KW-0472">Membrane</keyword>
<dbReference type="Pfam" id="PF12634">
    <property type="entry name" value="Inp1"/>
    <property type="match status" value="1"/>
</dbReference>
<gene>
    <name evidence="7" type="ORF">HYQ45_018884</name>
</gene>
<feature type="compositionally biased region" description="Basic and acidic residues" evidence="6">
    <location>
        <begin position="297"/>
        <end position="311"/>
    </location>
</feature>
<evidence type="ECO:0000313" key="7">
    <source>
        <dbReference type="EMBL" id="KAG7135839.1"/>
    </source>
</evidence>
<evidence type="ECO:0000256" key="2">
    <source>
        <dbReference type="ARBA" id="ARBA00004421"/>
    </source>
</evidence>
<evidence type="ECO:0000256" key="3">
    <source>
        <dbReference type="ARBA" id="ARBA00010707"/>
    </source>
</evidence>
<feature type="region of interest" description="Disordered" evidence="6">
    <location>
        <begin position="546"/>
        <end position="572"/>
    </location>
</feature>
<dbReference type="AlphaFoldDB" id="A0A8I2ZRF4"/>
<evidence type="ECO:0000256" key="5">
    <source>
        <dbReference type="ARBA" id="ARBA00023136"/>
    </source>
</evidence>
<feature type="region of interest" description="Disordered" evidence="6">
    <location>
        <begin position="429"/>
        <end position="454"/>
    </location>
</feature>
<protein>
    <recommendedName>
        <fullName evidence="4">Inheritance of peroxisomes protein 1</fullName>
    </recommendedName>
</protein>
<evidence type="ECO:0000313" key="8">
    <source>
        <dbReference type="Proteomes" id="UP000689129"/>
    </source>
</evidence>
<feature type="region of interest" description="Disordered" evidence="6">
    <location>
        <begin position="284"/>
        <end position="311"/>
    </location>
</feature>
<feature type="region of interest" description="Disordered" evidence="6">
    <location>
        <begin position="42"/>
        <end position="63"/>
    </location>
</feature>
<dbReference type="InterPro" id="IPR024758">
    <property type="entry name" value="Inp1"/>
</dbReference>
<comment type="similarity">
    <text evidence="3">Belongs to the INP1 family.</text>
</comment>
<feature type="compositionally biased region" description="Basic and acidic residues" evidence="6">
    <location>
        <begin position="632"/>
        <end position="645"/>
    </location>
</feature>
<feature type="compositionally biased region" description="Polar residues" evidence="6">
    <location>
        <begin position="1"/>
        <end position="18"/>
    </location>
</feature>
<feature type="region of interest" description="Disordered" evidence="6">
    <location>
        <begin position="488"/>
        <end position="521"/>
    </location>
</feature>
<dbReference type="Proteomes" id="UP000689129">
    <property type="component" value="Unassembled WGS sequence"/>
</dbReference>
<feature type="compositionally biased region" description="Basic and acidic residues" evidence="6">
    <location>
        <begin position="670"/>
        <end position="681"/>
    </location>
</feature>
<comment type="subcellular location">
    <subcellularLocation>
        <location evidence="2">Peroxisome membrane</location>
        <topology evidence="2">Peripheral membrane protein</topology>
    </subcellularLocation>
</comment>
<name>A0A8I2ZRF4_VERLO</name>
<proteinExistence type="inferred from homology"/>
<evidence type="ECO:0000256" key="6">
    <source>
        <dbReference type="SAM" id="MobiDB-lite"/>
    </source>
</evidence>
<feature type="region of interest" description="Disordered" evidence="6">
    <location>
        <begin position="197"/>
        <end position="269"/>
    </location>
</feature>
<dbReference type="GO" id="GO:0045033">
    <property type="term" value="P:peroxisome inheritance"/>
    <property type="evidence" value="ECO:0007669"/>
    <property type="project" value="InterPro"/>
</dbReference>
<reference evidence="7" key="1">
    <citation type="journal article" date="2021" name="Mol. Plant Pathol.">
        <title>A 20-kb lineage-specific genomic region tames virulence in pathogenic amphidiploid Verticillium longisporum.</title>
        <authorList>
            <person name="Harting R."/>
            <person name="Starke J."/>
            <person name="Kusch H."/>
            <person name="Poggeler S."/>
            <person name="Maurus I."/>
            <person name="Schluter R."/>
            <person name="Landesfeind M."/>
            <person name="Bulla I."/>
            <person name="Nowrousian M."/>
            <person name="de Jonge R."/>
            <person name="Stahlhut G."/>
            <person name="Hoff K.J."/>
            <person name="Asshauer K.P."/>
            <person name="Thurmer A."/>
            <person name="Stanke M."/>
            <person name="Daniel R."/>
            <person name="Morgenstern B."/>
            <person name="Thomma B.P.H.J."/>
            <person name="Kronstad J.W."/>
            <person name="Braus-Stromeyer S.A."/>
            <person name="Braus G.H."/>
        </authorList>
    </citation>
    <scope>NUCLEOTIDE SEQUENCE</scope>
    <source>
        <strain evidence="7">Vl32</strain>
    </source>
</reference>
<dbReference type="OrthoDB" id="5207413at2759"/>
<feature type="region of interest" description="Disordered" evidence="6">
    <location>
        <begin position="1"/>
        <end position="21"/>
    </location>
</feature>
<dbReference type="GO" id="GO:0005780">
    <property type="term" value="C:extrinsic component of intraperoxisomal membrane"/>
    <property type="evidence" value="ECO:0007669"/>
    <property type="project" value="InterPro"/>
</dbReference>
<comment type="caution">
    <text evidence="7">The sequence shown here is derived from an EMBL/GenBank/DDBJ whole genome shotgun (WGS) entry which is preliminary data.</text>
</comment>